<keyword evidence="2" id="KW-1185">Reference proteome</keyword>
<name>A0A238FIN2_9BASI</name>
<evidence type="ECO:0000313" key="1">
    <source>
        <dbReference type="EMBL" id="SCV71863.1"/>
    </source>
</evidence>
<reference evidence="2" key="1">
    <citation type="submission" date="2016-09" db="EMBL/GenBank/DDBJ databases">
        <authorList>
            <person name="Jeantristanb JTB J.-T."/>
            <person name="Ricardo R."/>
        </authorList>
    </citation>
    <scope>NUCLEOTIDE SEQUENCE [LARGE SCALE GENOMIC DNA]</scope>
</reference>
<dbReference type="Proteomes" id="UP000198372">
    <property type="component" value="Unassembled WGS sequence"/>
</dbReference>
<dbReference type="AlphaFoldDB" id="A0A238FIN2"/>
<dbReference type="EMBL" id="FMSP01000008">
    <property type="protein sequence ID" value="SCV71863.1"/>
    <property type="molecule type" value="Genomic_DNA"/>
</dbReference>
<dbReference type="OrthoDB" id="5101577at2759"/>
<sequence length="150" mass="16516">MPISSTTDREFDESVGTGMVSPDEVHKTIIPDANPCKYPVSRVSSQLGDTTVNDAAETTNKERHMTIWQAIKAYPYACGWSMLFSTAIVMEGFDSTMINSFFAFPAFQRKFGVQLSDGSYVIAPEWQTGLSNGVQVGSIGYLETLRKLTP</sequence>
<organism evidence="1 2">
    <name type="scientific">Microbotryum intermedium</name>
    <dbReference type="NCBI Taxonomy" id="269621"/>
    <lineage>
        <taxon>Eukaryota</taxon>
        <taxon>Fungi</taxon>
        <taxon>Dikarya</taxon>
        <taxon>Basidiomycota</taxon>
        <taxon>Pucciniomycotina</taxon>
        <taxon>Microbotryomycetes</taxon>
        <taxon>Microbotryales</taxon>
        <taxon>Microbotryaceae</taxon>
        <taxon>Microbotryum</taxon>
    </lineage>
</organism>
<accession>A0A238FIN2</accession>
<protein>
    <submittedName>
        <fullName evidence="1">BQ2448_4557 protein</fullName>
    </submittedName>
</protein>
<evidence type="ECO:0000313" key="2">
    <source>
        <dbReference type="Proteomes" id="UP000198372"/>
    </source>
</evidence>
<dbReference type="STRING" id="269621.A0A238FIN2"/>
<gene>
    <name evidence="1" type="ORF">BQ2448_4557</name>
</gene>
<proteinExistence type="predicted"/>